<name>A0A835CKK5_9FABA</name>
<keyword evidence="2" id="KW-1185">Reference proteome</keyword>
<protein>
    <submittedName>
        <fullName evidence="1">Uncharacterized protein</fullName>
    </submittedName>
</protein>
<organism evidence="1 2">
    <name type="scientific">Senna tora</name>
    <dbReference type="NCBI Taxonomy" id="362788"/>
    <lineage>
        <taxon>Eukaryota</taxon>
        <taxon>Viridiplantae</taxon>
        <taxon>Streptophyta</taxon>
        <taxon>Embryophyta</taxon>
        <taxon>Tracheophyta</taxon>
        <taxon>Spermatophyta</taxon>
        <taxon>Magnoliopsida</taxon>
        <taxon>eudicotyledons</taxon>
        <taxon>Gunneridae</taxon>
        <taxon>Pentapetalae</taxon>
        <taxon>rosids</taxon>
        <taxon>fabids</taxon>
        <taxon>Fabales</taxon>
        <taxon>Fabaceae</taxon>
        <taxon>Caesalpinioideae</taxon>
        <taxon>Cassia clade</taxon>
        <taxon>Senna</taxon>
    </lineage>
</organism>
<dbReference type="EMBL" id="JAAIUW010000001">
    <property type="protein sequence ID" value="KAF7844831.1"/>
    <property type="molecule type" value="Genomic_DNA"/>
</dbReference>
<reference evidence="1" key="1">
    <citation type="submission" date="2020-09" db="EMBL/GenBank/DDBJ databases">
        <title>Genome-Enabled Discovery of Anthraquinone Biosynthesis in Senna tora.</title>
        <authorList>
            <person name="Kang S.-H."/>
            <person name="Pandey R.P."/>
            <person name="Lee C.-M."/>
            <person name="Sim J.-S."/>
            <person name="Jeong J.-T."/>
            <person name="Choi B.-S."/>
            <person name="Jung M."/>
            <person name="Ginzburg D."/>
            <person name="Zhao K."/>
            <person name="Won S.Y."/>
            <person name="Oh T.-J."/>
            <person name="Yu Y."/>
            <person name="Kim N.-H."/>
            <person name="Lee O.R."/>
            <person name="Lee T.-H."/>
            <person name="Bashyal P."/>
            <person name="Kim T.-S."/>
            <person name="Lee W.-H."/>
            <person name="Kawkins C."/>
            <person name="Kim C.-K."/>
            <person name="Kim J.S."/>
            <person name="Ahn B.O."/>
            <person name="Rhee S.Y."/>
            <person name="Sohng J.K."/>
        </authorList>
    </citation>
    <scope>NUCLEOTIDE SEQUENCE</scope>
    <source>
        <tissue evidence="1">Leaf</tissue>
    </source>
</reference>
<dbReference type="Proteomes" id="UP000634136">
    <property type="component" value="Unassembled WGS sequence"/>
</dbReference>
<dbReference type="AlphaFoldDB" id="A0A835CKK5"/>
<sequence>MIVGDFNKQNGSKKEEEAPKILKLYLKLTSDLSPIMKINQEINGKMCYLLSSYRGQRNDSRRPRWWSEDTVMEICD</sequence>
<accession>A0A835CKK5</accession>
<evidence type="ECO:0000313" key="1">
    <source>
        <dbReference type="EMBL" id="KAF7844831.1"/>
    </source>
</evidence>
<gene>
    <name evidence="1" type="ORF">G2W53_001736</name>
</gene>
<proteinExistence type="predicted"/>
<evidence type="ECO:0000313" key="2">
    <source>
        <dbReference type="Proteomes" id="UP000634136"/>
    </source>
</evidence>
<comment type="caution">
    <text evidence="1">The sequence shown here is derived from an EMBL/GenBank/DDBJ whole genome shotgun (WGS) entry which is preliminary data.</text>
</comment>